<evidence type="ECO:0000313" key="8">
    <source>
        <dbReference type="Proteomes" id="UP000031575"/>
    </source>
</evidence>
<dbReference type="InterPro" id="IPR000791">
    <property type="entry name" value="Gpr1/Fun34/SatP-like"/>
</dbReference>
<keyword evidence="8" id="KW-1185">Reference proteome</keyword>
<evidence type="ECO:0000313" key="7">
    <source>
        <dbReference type="EMBL" id="KIH90485.1"/>
    </source>
</evidence>
<dbReference type="HOGENOM" id="CLU_051062_1_0_1"/>
<reference evidence="7 8" key="1">
    <citation type="journal article" date="2014" name="BMC Genomics">
        <title>Comparative genomics of the major fungal agents of human and animal Sporotrichosis: Sporothrix schenckii and Sporothrix brasiliensis.</title>
        <authorList>
            <person name="Teixeira M.M."/>
            <person name="de Almeida L.G."/>
            <person name="Kubitschek-Barreira P."/>
            <person name="Alves F.L."/>
            <person name="Kioshima E.S."/>
            <person name="Abadio A.K."/>
            <person name="Fernandes L."/>
            <person name="Derengowski L.S."/>
            <person name="Ferreira K.S."/>
            <person name="Souza R.C."/>
            <person name="Ruiz J.C."/>
            <person name="de Andrade N.C."/>
            <person name="Paes H.C."/>
            <person name="Nicola A.M."/>
            <person name="Albuquerque P."/>
            <person name="Gerber A.L."/>
            <person name="Martins V.P."/>
            <person name="Peconick L.D."/>
            <person name="Neto A.V."/>
            <person name="Chaucanez C.B."/>
            <person name="Silva P.A."/>
            <person name="Cunha O.L."/>
            <person name="de Oliveira F.F."/>
            <person name="dos Santos T.C."/>
            <person name="Barros A.L."/>
            <person name="Soares M.A."/>
            <person name="de Oliveira L.M."/>
            <person name="Marini M.M."/>
            <person name="Villalobos-Duno H."/>
            <person name="Cunha M.M."/>
            <person name="de Hoog S."/>
            <person name="da Silveira J.F."/>
            <person name="Henrissat B."/>
            <person name="Nino-Vega G.A."/>
            <person name="Cisalpino P.S."/>
            <person name="Mora-Montes H.M."/>
            <person name="Almeida S.R."/>
            <person name="Stajich J.E."/>
            <person name="Lopes-Bezerra L.M."/>
            <person name="Vasconcelos A.T."/>
            <person name="Felipe M.S."/>
        </authorList>
    </citation>
    <scope>NUCLEOTIDE SEQUENCE [LARGE SCALE GENOMIC DNA]</scope>
    <source>
        <strain evidence="7 8">5110</strain>
    </source>
</reference>
<dbReference type="GO" id="GO:0005886">
    <property type="term" value="C:plasma membrane"/>
    <property type="evidence" value="ECO:0007669"/>
    <property type="project" value="TreeGrafter"/>
</dbReference>
<protein>
    <recommendedName>
        <fullName evidence="9">GPR1/FUN34/yaaH family protein</fullName>
    </recommendedName>
</protein>
<dbReference type="OrthoDB" id="3648309at2759"/>
<keyword evidence="4 6" id="KW-1133">Transmembrane helix</keyword>
<organism evidence="7 8">
    <name type="scientific">Sporothrix brasiliensis 5110</name>
    <dbReference type="NCBI Taxonomy" id="1398154"/>
    <lineage>
        <taxon>Eukaryota</taxon>
        <taxon>Fungi</taxon>
        <taxon>Dikarya</taxon>
        <taxon>Ascomycota</taxon>
        <taxon>Pezizomycotina</taxon>
        <taxon>Sordariomycetes</taxon>
        <taxon>Sordariomycetidae</taxon>
        <taxon>Ophiostomatales</taxon>
        <taxon>Ophiostomataceae</taxon>
        <taxon>Sporothrix</taxon>
    </lineage>
</organism>
<dbReference type="Pfam" id="PF01184">
    <property type="entry name" value="Gpr1_Fun34_YaaH"/>
    <property type="match status" value="1"/>
</dbReference>
<dbReference type="PROSITE" id="PS01114">
    <property type="entry name" value="GPR1_FUN34_YAAH"/>
    <property type="match status" value="1"/>
</dbReference>
<dbReference type="PANTHER" id="PTHR31123:SF1">
    <property type="entry name" value="ACCUMULATION OF DYADS PROTEIN 2-RELATED"/>
    <property type="match status" value="1"/>
</dbReference>
<comment type="caution">
    <text evidence="7">The sequence shown here is derived from an EMBL/GenBank/DDBJ whole genome shotgun (WGS) entry which is preliminary data.</text>
</comment>
<comment type="subcellular location">
    <subcellularLocation>
        <location evidence="1">Membrane</location>
        <topology evidence="1">Multi-pass membrane protein</topology>
    </subcellularLocation>
</comment>
<dbReference type="AlphaFoldDB" id="A0A0C2IUN8"/>
<dbReference type="GO" id="GO:0015123">
    <property type="term" value="F:acetate transmembrane transporter activity"/>
    <property type="evidence" value="ECO:0007669"/>
    <property type="project" value="TreeGrafter"/>
</dbReference>
<dbReference type="RefSeq" id="XP_040618495.1">
    <property type="nucleotide sequence ID" value="XM_040759273.1"/>
</dbReference>
<name>A0A0C2IUN8_9PEZI</name>
<evidence type="ECO:0000256" key="2">
    <source>
        <dbReference type="ARBA" id="ARBA00005587"/>
    </source>
</evidence>
<evidence type="ECO:0000256" key="1">
    <source>
        <dbReference type="ARBA" id="ARBA00004141"/>
    </source>
</evidence>
<feature type="transmembrane region" description="Helical" evidence="6">
    <location>
        <begin position="103"/>
        <end position="128"/>
    </location>
</feature>
<feature type="transmembrane region" description="Helical" evidence="6">
    <location>
        <begin position="72"/>
        <end position="91"/>
    </location>
</feature>
<keyword evidence="5 6" id="KW-0472">Membrane</keyword>
<comment type="similarity">
    <text evidence="2">Belongs to the acetate uptake transporter (AceTr) (TC 2.A.96) family.</text>
</comment>
<evidence type="ECO:0000256" key="5">
    <source>
        <dbReference type="ARBA" id="ARBA00023136"/>
    </source>
</evidence>
<dbReference type="InterPro" id="IPR051633">
    <property type="entry name" value="AceTr"/>
</dbReference>
<proteinExistence type="inferred from homology"/>
<dbReference type="Proteomes" id="UP000031575">
    <property type="component" value="Unassembled WGS sequence"/>
</dbReference>
<dbReference type="PANTHER" id="PTHR31123">
    <property type="entry name" value="ACCUMULATION OF DYADS PROTEIN 2-RELATED"/>
    <property type="match status" value="1"/>
</dbReference>
<dbReference type="GeneID" id="63674194"/>
<feature type="transmembrane region" description="Helical" evidence="6">
    <location>
        <begin position="167"/>
        <end position="189"/>
    </location>
</feature>
<dbReference type="NCBIfam" id="NF038013">
    <property type="entry name" value="AceTr_1"/>
    <property type="match status" value="1"/>
</dbReference>
<gene>
    <name evidence="7" type="ORF">SPBR_00954</name>
</gene>
<evidence type="ECO:0000256" key="4">
    <source>
        <dbReference type="ARBA" id="ARBA00022989"/>
    </source>
</evidence>
<dbReference type="VEuPathDB" id="FungiDB:SPBR_00954"/>
<feature type="transmembrane region" description="Helical" evidence="6">
    <location>
        <begin position="140"/>
        <end position="161"/>
    </location>
</feature>
<dbReference type="EMBL" id="AWTV01000008">
    <property type="protein sequence ID" value="KIH90485.1"/>
    <property type="molecule type" value="Genomic_DNA"/>
</dbReference>
<evidence type="ECO:0000256" key="6">
    <source>
        <dbReference type="SAM" id="Phobius"/>
    </source>
</evidence>
<feature type="transmembrane region" description="Helical" evidence="6">
    <location>
        <begin position="201"/>
        <end position="219"/>
    </location>
</feature>
<accession>A0A0C2IUN8</accession>
<keyword evidence="3 6" id="KW-0812">Transmembrane</keyword>
<sequence>MSPSTPSVNSKTGGSNDLEAQVTISPRDQPGLPFVPRNLANPAPLGLTAFATSIFLLSLMNLHPRGVAEPNIIISTMIFFGGLCQYIAGIMEFVTGNTFGATVFSSFAGFNVAYALIFIPGTGILAAYADPTTGEPMPDLPQAISMFVWAWFIVCVIFTVAATRASWTLLLLLVFVDLTLLFIATSYMVNNASLLKASSATGFISAFLAYYAGAAGLWGNGGTAINLPVGSLIPKRD</sequence>
<evidence type="ECO:0008006" key="9">
    <source>
        <dbReference type="Google" id="ProtNLM"/>
    </source>
</evidence>
<evidence type="ECO:0000256" key="3">
    <source>
        <dbReference type="ARBA" id="ARBA00022692"/>
    </source>
</evidence>
<dbReference type="InterPro" id="IPR047622">
    <property type="entry name" value="GPR1_FUN34_YAAH"/>
</dbReference>